<dbReference type="PRINTS" id="PR01171">
    <property type="entry name" value="BCTLIPOCALIN"/>
</dbReference>
<comment type="similarity">
    <text evidence="2 12">Belongs to the calycin superfamily. Lipocalin family.</text>
</comment>
<dbReference type="InterPro" id="IPR012674">
    <property type="entry name" value="Calycin"/>
</dbReference>
<evidence type="ECO:0000256" key="1">
    <source>
        <dbReference type="ARBA" id="ARBA00004459"/>
    </source>
</evidence>
<dbReference type="InterPro" id="IPR047202">
    <property type="entry name" value="Lipocalin_Blc-like_dom"/>
</dbReference>
<dbReference type="CDD" id="cd19438">
    <property type="entry name" value="lipocalin_Blc-like"/>
    <property type="match status" value="1"/>
</dbReference>
<evidence type="ECO:0000256" key="6">
    <source>
        <dbReference type="ARBA" id="ARBA00023136"/>
    </source>
</evidence>
<name>A0A1H9L4M9_9GAMM</name>
<evidence type="ECO:0000313" key="15">
    <source>
        <dbReference type="EMBL" id="SER06209.1"/>
    </source>
</evidence>
<dbReference type="PROSITE" id="PS00213">
    <property type="entry name" value="LIPOCALIN"/>
    <property type="match status" value="1"/>
</dbReference>
<protein>
    <recommendedName>
        <fullName evidence="11 12">Outer membrane lipoprotein Blc</fullName>
    </recommendedName>
</protein>
<evidence type="ECO:0000256" key="12">
    <source>
        <dbReference type="PIRNR" id="PIRNR036893"/>
    </source>
</evidence>
<comment type="subunit">
    <text evidence="3 12">Homodimer.</text>
</comment>
<dbReference type="InterPro" id="IPR022272">
    <property type="entry name" value="Lipocalin_CS"/>
</dbReference>
<dbReference type="PROSITE" id="PS51257">
    <property type="entry name" value="PROKAR_LIPOPROTEIN"/>
    <property type="match status" value="1"/>
</dbReference>
<evidence type="ECO:0000259" key="14">
    <source>
        <dbReference type="Pfam" id="PF08212"/>
    </source>
</evidence>
<dbReference type="PANTHER" id="PTHR10612:SF34">
    <property type="entry name" value="APOLIPOPROTEIN D"/>
    <property type="match status" value="1"/>
</dbReference>
<gene>
    <name evidence="15" type="ORF">SAMN05216522_110166</name>
</gene>
<evidence type="ECO:0000256" key="9">
    <source>
        <dbReference type="ARBA" id="ARBA00023288"/>
    </source>
</evidence>
<dbReference type="InterPro" id="IPR000566">
    <property type="entry name" value="Lipocln_cytosolic_FA-bd_dom"/>
</dbReference>
<evidence type="ECO:0000256" key="11">
    <source>
        <dbReference type="ARBA" id="ARBA00071217"/>
    </source>
</evidence>
<evidence type="ECO:0000256" key="4">
    <source>
        <dbReference type="ARBA" id="ARBA00022729"/>
    </source>
</evidence>
<evidence type="ECO:0000313" key="16">
    <source>
        <dbReference type="Proteomes" id="UP000242515"/>
    </source>
</evidence>
<dbReference type="InterPro" id="IPR022271">
    <property type="entry name" value="Lipocalin_ApoD"/>
</dbReference>
<keyword evidence="4 12" id="KW-0732">Signal</keyword>
<keyword evidence="7 13" id="KW-0564">Palmitate</keyword>
<dbReference type="GO" id="GO:0009279">
    <property type="term" value="C:cell outer membrane"/>
    <property type="evidence" value="ECO:0007669"/>
    <property type="project" value="UniProtKB-SubCell"/>
</dbReference>
<comment type="function">
    <text evidence="10 12">Involved in the storage or transport of lipids necessary for membrane maintenance under stressful conditions. Displays a binding preference for lysophospholipids.</text>
</comment>
<reference evidence="16" key="1">
    <citation type="submission" date="2016-10" db="EMBL/GenBank/DDBJ databases">
        <authorList>
            <person name="Varghese N."/>
            <person name="Submissions S."/>
        </authorList>
    </citation>
    <scope>NUCLEOTIDE SEQUENCE [LARGE SCALE GENOMIC DNA]</scope>
    <source>
        <strain evidence="16">8N4</strain>
    </source>
</reference>
<dbReference type="Pfam" id="PF08212">
    <property type="entry name" value="Lipocalin_2"/>
    <property type="match status" value="1"/>
</dbReference>
<keyword evidence="8 12" id="KW-0998">Cell outer membrane</keyword>
<dbReference type="STRING" id="988801.SAMN05216522_110166"/>
<feature type="lipid moiety-binding region" description="S-diacylglycerol cysteine" evidence="13">
    <location>
        <position position="21"/>
    </location>
</feature>
<dbReference type="AlphaFoldDB" id="A0A1H9L4M9"/>
<evidence type="ECO:0000256" key="2">
    <source>
        <dbReference type="ARBA" id="ARBA00006889"/>
    </source>
</evidence>
<dbReference type="EMBL" id="FOGC01000010">
    <property type="protein sequence ID" value="SER06209.1"/>
    <property type="molecule type" value="Genomic_DNA"/>
</dbReference>
<evidence type="ECO:0000256" key="5">
    <source>
        <dbReference type="ARBA" id="ARBA00023121"/>
    </source>
</evidence>
<comment type="subcellular location">
    <subcellularLocation>
        <location evidence="1">Cell outer membrane</location>
        <topology evidence="1">Lipid-anchor</topology>
    </subcellularLocation>
</comment>
<feature type="signal peptide" evidence="12">
    <location>
        <begin position="1"/>
        <end position="19"/>
    </location>
</feature>
<evidence type="ECO:0000256" key="3">
    <source>
        <dbReference type="ARBA" id="ARBA00011738"/>
    </source>
</evidence>
<keyword evidence="5 12" id="KW-0446">Lipid-binding</keyword>
<dbReference type="Gene3D" id="2.40.128.20">
    <property type="match status" value="1"/>
</dbReference>
<dbReference type="GO" id="GO:0006950">
    <property type="term" value="P:response to stress"/>
    <property type="evidence" value="ECO:0007669"/>
    <property type="project" value="UniProtKB-ARBA"/>
</dbReference>
<evidence type="ECO:0000256" key="10">
    <source>
        <dbReference type="ARBA" id="ARBA00057024"/>
    </source>
</evidence>
<evidence type="ECO:0000256" key="8">
    <source>
        <dbReference type="ARBA" id="ARBA00023237"/>
    </source>
</evidence>
<dbReference type="GO" id="GO:0008289">
    <property type="term" value="F:lipid binding"/>
    <property type="evidence" value="ECO:0007669"/>
    <property type="project" value="UniProtKB-UniRule"/>
</dbReference>
<dbReference type="FunFam" id="2.40.128.20:FF:000002">
    <property type="entry name" value="Outer membrane lipoprotein Blc"/>
    <property type="match status" value="1"/>
</dbReference>
<feature type="domain" description="Lipocalin/cytosolic fatty-acid binding" evidence="14">
    <location>
        <begin position="37"/>
        <end position="176"/>
    </location>
</feature>
<organism evidence="15 16">
    <name type="scientific">Rosenbergiella nectarea</name>
    <dbReference type="NCBI Taxonomy" id="988801"/>
    <lineage>
        <taxon>Bacteria</taxon>
        <taxon>Pseudomonadati</taxon>
        <taxon>Pseudomonadota</taxon>
        <taxon>Gammaproteobacteria</taxon>
        <taxon>Enterobacterales</taxon>
        <taxon>Erwiniaceae</taxon>
        <taxon>Rosenbergiella</taxon>
    </lineage>
</organism>
<feature type="chain" id="PRO_5017107225" description="Outer membrane lipoprotein Blc" evidence="12">
    <location>
        <begin position="20"/>
        <end position="177"/>
    </location>
</feature>
<feature type="lipid moiety-binding region" description="N-palmitoyl cysteine" evidence="13">
    <location>
        <position position="21"/>
    </location>
</feature>
<dbReference type="RefSeq" id="WP_177173148.1">
    <property type="nucleotide sequence ID" value="NZ_FOGC01000010.1"/>
</dbReference>
<dbReference type="SUPFAM" id="SSF50814">
    <property type="entry name" value="Lipocalins"/>
    <property type="match status" value="1"/>
</dbReference>
<dbReference type="PANTHER" id="PTHR10612">
    <property type="entry name" value="APOLIPOPROTEIN D"/>
    <property type="match status" value="1"/>
</dbReference>
<accession>A0A1H9L4M9</accession>
<dbReference type="PIRSF" id="PIRSF036893">
    <property type="entry name" value="Lipocalin_ApoD"/>
    <property type="match status" value="1"/>
</dbReference>
<keyword evidence="6 12" id="KW-0472">Membrane</keyword>
<keyword evidence="16" id="KW-1185">Reference proteome</keyword>
<proteinExistence type="inferred from homology"/>
<sequence length="177" mass="19868">MRYKLLLPLIGLGSLALLSACQNLTPPAGVKPVTPFNVEKYQGKWYEVARLENRFEKGLTHVTATYRLQDDGTVTVINRGFNPQKGQWSESIGKARFTGSHDRAALKVSFFGPFYASYNVIALDDDYQTALVCGPDRSYLWILSRQPHLTAKSRQTLLAKAKQAGFAIDQLLWTDQE</sequence>
<dbReference type="Proteomes" id="UP000242515">
    <property type="component" value="Unassembled WGS sequence"/>
</dbReference>
<dbReference type="InterPro" id="IPR002446">
    <property type="entry name" value="Lipocalin_bac"/>
</dbReference>
<keyword evidence="9 12" id="KW-0449">Lipoprotein</keyword>
<evidence type="ECO:0000256" key="7">
    <source>
        <dbReference type="ARBA" id="ARBA00023139"/>
    </source>
</evidence>
<evidence type="ECO:0000256" key="13">
    <source>
        <dbReference type="PIRSR" id="PIRSR036893-52"/>
    </source>
</evidence>